<dbReference type="EMBL" id="VCKY01000021">
    <property type="protein sequence ID" value="TMR23235.1"/>
    <property type="molecule type" value="Genomic_DNA"/>
</dbReference>
<dbReference type="AlphaFoldDB" id="A0A5S4FR89"/>
<keyword evidence="4" id="KW-0106">Calcium</keyword>
<accession>A0A5S4FR89</accession>
<comment type="caution">
    <text evidence="6">The sequence shown here is derived from an EMBL/GenBank/DDBJ whole genome shotgun (WGS) entry which is preliminary data.</text>
</comment>
<evidence type="ECO:0000256" key="1">
    <source>
        <dbReference type="ARBA" id="ARBA00007963"/>
    </source>
</evidence>
<evidence type="ECO:0000256" key="4">
    <source>
        <dbReference type="ARBA" id="ARBA00022837"/>
    </source>
</evidence>
<dbReference type="Gene3D" id="3.55.10.10">
    <property type="entry name" value="Archease domain"/>
    <property type="match status" value="1"/>
</dbReference>
<dbReference type="GO" id="GO:0008033">
    <property type="term" value="P:tRNA processing"/>
    <property type="evidence" value="ECO:0007669"/>
    <property type="project" value="UniProtKB-KW"/>
</dbReference>
<evidence type="ECO:0000259" key="5">
    <source>
        <dbReference type="Pfam" id="PF01951"/>
    </source>
</evidence>
<dbReference type="Pfam" id="PF01951">
    <property type="entry name" value="Archease"/>
    <property type="match status" value="1"/>
</dbReference>
<dbReference type="GO" id="GO:0046872">
    <property type="term" value="F:metal ion binding"/>
    <property type="evidence" value="ECO:0007669"/>
    <property type="project" value="UniProtKB-KW"/>
</dbReference>
<keyword evidence="2" id="KW-0819">tRNA processing</keyword>
<evidence type="ECO:0000313" key="7">
    <source>
        <dbReference type="Proteomes" id="UP000309128"/>
    </source>
</evidence>
<dbReference type="InterPro" id="IPR036820">
    <property type="entry name" value="Archease_dom_sf"/>
</dbReference>
<proteinExistence type="inferred from homology"/>
<organism evidence="6 7">
    <name type="scientific">Nonomuraea turkmeniaca</name>
    <dbReference type="NCBI Taxonomy" id="103838"/>
    <lineage>
        <taxon>Bacteria</taxon>
        <taxon>Bacillati</taxon>
        <taxon>Actinomycetota</taxon>
        <taxon>Actinomycetes</taxon>
        <taxon>Streptosporangiales</taxon>
        <taxon>Streptosporangiaceae</taxon>
        <taxon>Nonomuraea</taxon>
    </lineage>
</organism>
<keyword evidence="3" id="KW-0479">Metal-binding</keyword>
<evidence type="ECO:0000313" key="6">
    <source>
        <dbReference type="EMBL" id="TMR23235.1"/>
    </source>
</evidence>
<evidence type="ECO:0000256" key="3">
    <source>
        <dbReference type="ARBA" id="ARBA00022723"/>
    </source>
</evidence>
<comment type="similarity">
    <text evidence="1">Belongs to the archease family.</text>
</comment>
<dbReference type="Proteomes" id="UP000309128">
    <property type="component" value="Unassembled WGS sequence"/>
</dbReference>
<sequence>MIETFSCVPLLAANRPALFPAVRVDDGVDSVSRGHRAVPHIAGIAVEAWADTREECLAEAVQALVENFADVGDAVPDDSIVIVSAEETDEALLLDVLDEAIYQVEACRRVAVDVSVDERTKATAGQVEVRLATVPVATVDRVGPVPKAVAVRHLRFGKTDGVWQAHVNVDV</sequence>
<dbReference type="OrthoDB" id="3827441at2"/>
<evidence type="ECO:0000256" key="2">
    <source>
        <dbReference type="ARBA" id="ARBA00022694"/>
    </source>
</evidence>
<dbReference type="InterPro" id="IPR023572">
    <property type="entry name" value="Archease_dom"/>
</dbReference>
<gene>
    <name evidence="6" type="ORF">ETD86_09005</name>
</gene>
<reference evidence="6 7" key="1">
    <citation type="submission" date="2019-05" db="EMBL/GenBank/DDBJ databases">
        <title>Draft genome sequence of Nonomuraea turkmeniaca DSM 43926.</title>
        <authorList>
            <person name="Saricaoglu S."/>
            <person name="Isik K."/>
        </authorList>
    </citation>
    <scope>NUCLEOTIDE SEQUENCE [LARGE SCALE GENOMIC DNA]</scope>
    <source>
        <strain evidence="6 7">DSM 43926</strain>
    </source>
</reference>
<dbReference type="SUPFAM" id="SSF69819">
    <property type="entry name" value="MTH1598-like"/>
    <property type="match status" value="1"/>
</dbReference>
<protein>
    <submittedName>
        <fullName evidence="6">Archease</fullName>
    </submittedName>
</protein>
<keyword evidence="7" id="KW-1185">Reference proteome</keyword>
<feature type="domain" description="Archease" evidence="5">
    <location>
        <begin position="37"/>
        <end position="171"/>
    </location>
</feature>
<name>A0A5S4FR89_9ACTN</name>